<dbReference type="EMBL" id="HBFM01009237">
    <property type="protein sequence ID" value="CAD8769519.1"/>
    <property type="molecule type" value="Transcribed_RNA"/>
</dbReference>
<feature type="compositionally biased region" description="Basic residues" evidence="1">
    <location>
        <begin position="827"/>
        <end position="843"/>
    </location>
</feature>
<feature type="region of interest" description="Disordered" evidence="1">
    <location>
        <begin position="720"/>
        <end position="851"/>
    </location>
</feature>
<dbReference type="PANTHER" id="PTHR37766">
    <property type="entry name" value="OS01G0897100 PROTEIN"/>
    <property type="match status" value="1"/>
</dbReference>
<reference evidence="2" key="1">
    <citation type="submission" date="2021-01" db="EMBL/GenBank/DDBJ databases">
        <authorList>
            <person name="Corre E."/>
            <person name="Pelletier E."/>
            <person name="Niang G."/>
            <person name="Scheremetjew M."/>
            <person name="Finn R."/>
            <person name="Kale V."/>
            <person name="Holt S."/>
            <person name="Cochrane G."/>
            <person name="Meng A."/>
            <person name="Brown T."/>
            <person name="Cohen L."/>
        </authorList>
    </citation>
    <scope>NUCLEOTIDE SEQUENCE</scope>
    <source>
        <strain evidence="2">SAG 63-3</strain>
    </source>
</reference>
<proteinExistence type="predicted"/>
<feature type="region of interest" description="Disordered" evidence="1">
    <location>
        <begin position="271"/>
        <end position="297"/>
    </location>
</feature>
<evidence type="ECO:0000313" key="2">
    <source>
        <dbReference type="EMBL" id="CAD8769519.1"/>
    </source>
</evidence>
<dbReference type="PANTHER" id="PTHR37766:SF1">
    <property type="entry name" value="OS01G0897100 PROTEIN"/>
    <property type="match status" value="1"/>
</dbReference>
<protein>
    <submittedName>
        <fullName evidence="2">Uncharacterized protein</fullName>
    </submittedName>
</protein>
<feature type="compositionally biased region" description="Basic and acidic residues" evidence="1">
    <location>
        <begin position="785"/>
        <end position="826"/>
    </location>
</feature>
<feature type="compositionally biased region" description="Basic and acidic residues" evidence="1">
    <location>
        <begin position="765"/>
        <end position="777"/>
    </location>
</feature>
<dbReference type="AlphaFoldDB" id="A0A7S0UQZ6"/>
<name>A0A7S0UQZ6_9CHLO</name>
<organism evidence="2">
    <name type="scientific">Polytomella parva</name>
    <dbReference type="NCBI Taxonomy" id="51329"/>
    <lineage>
        <taxon>Eukaryota</taxon>
        <taxon>Viridiplantae</taxon>
        <taxon>Chlorophyta</taxon>
        <taxon>core chlorophytes</taxon>
        <taxon>Chlorophyceae</taxon>
        <taxon>CS clade</taxon>
        <taxon>Chlamydomonadales</taxon>
        <taxon>Chlamydomonadaceae</taxon>
        <taxon>Polytomella</taxon>
    </lineage>
</organism>
<evidence type="ECO:0000256" key="1">
    <source>
        <dbReference type="SAM" id="MobiDB-lite"/>
    </source>
</evidence>
<sequence>MEALPSNEVDGLYDKIRHLIESNRALRLDLKLWASSFISDLHLGFEDSKTFWRASLERFQSHDRNGDEKLTVRHLDGCNPSKRFDECSSSIQQAEVYRNILEQLLYFFLEEFPKEVVSFLLDLPEVFERFFLERPRCIHLFFSHFSVDGFRAFRLGARALARFCLRRREDTWSLLVWGGRHPQAPVTVASKPHYFCELDLDRSVKNLARKCPSFWTSEEWREAVGVEDGRRKDEGTRREKVEGETAAETLLQLDPGFFVGLLLDLLLKGEGGRGDKKEGKWEEERKRKSTEQRDRLQDTSRKIDPILAASSRLRHRLFRLVTEALSPPSSTSTTRSSITWKRLSQRLMLSTRDDSSLWILLEAWLSIFCKDPHRSLCLNTSTEAMLCVAMLHPKGRTVLWSTLEAETSRCDIDLNLGSCLSSGKPEFTNSCPEMENTEMNVQEIKGNAIDRLSPDVEPRMDLDSLKSAAAKLHWDTVNGVRVFDGFQMQISNPKYNNIHQSSKDCNSEKLESKHAFISNASACFKAANGELIKLCFKALRNNYDFDLTSFAHQIQPLYSQGEVEIGSDKPFVQKRPFYALDKLPSRYYEYKEKRPTELLGTVSIRRLSVELFTLWVAIAFPPVENESTASKAMSAVASLYGLEASVVPGRRNDSRGVNQFSIESTRGSFEFNREKAMQDKGIAEEEDMSHRHQHCYGFTTSPKVHDFIQTNDSRYDLILDDDDEMSGRGTDSFSSSSSLSSLSSSSSSSSASSSPSSRECSPALRRSEEERGRGGREKVRRRRHSREEDRTDEVAIKSTRKEEREKEREEKQKDKGGKRERDAKVEKYKRKRESLKRIKRRRREREEREEKKRKRRFGELALLDLVKNDEIDEPSALVTISNDERQWLSTTPETVDMSQRQCHLSNNEEDRKKSSFFNLKTLNFRIASSGAKPQTVIRGDDFANVIVDRMMKALIKCWLQVNTLQ</sequence>
<gene>
    <name evidence="2" type="ORF">PPAR00522_LOCUS5917</name>
</gene>
<feature type="compositionally biased region" description="Low complexity" evidence="1">
    <location>
        <begin position="732"/>
        <end position="757"/>
    </location>
</feature>
<accession>A0A7S0UQZ6</accession>